<evidence type="ECO:0000313" key="1">
    <source>
        <dbReference type="EMBL" id="GFQ08238.1"/>
    </source>
</evidence>
<protein>
    <recommendedName>
        <fullName evidence="3">DUF295 domain-containing protein</fullName>
    </recommendedName>
</protein>
<accession>A0A830D6S7</accession>
<dbReference type="AlphaFoldDB" id="A0A830D6S7"/>
<evidence type="ECO:0008006" key="3">
    <source>
        <dbReference type="Google" id="ProtNLM"/>
    </source>
</evidence>
<reference evidence="1" key="1">
    <citation type="submission" date="2020-07" db="EMBL/GenBank/DDBJ databases">
        <title>Ethylene signaling mediates host invasion by parasitic plants.</title>
        <authorList>
            <person name="Yoshida S."/>
        </authorList>
    </citation>
    <scope>NUCLEOTIDE SEQUENCE</scope>
    <source>
        <strain evidence="1">Okayama</strain>
    </source>
</reference>
<organism evidence="1 2">
    <name type="scientific">Phtheirospermum japonicum</name>
    <dbReference type="NCBI Taxonomy" id="374723"/>
    <lineage>
        <taxon>Eukaryota</taxon>
        <taxon>Viridiplantae</taxon>
        <taxon>Streptophyta</taxon>
        <taxon>Embryophyta</taxon>
        <taxon>Tracheophyta</taxon>
        <taxon>Spermatophyta</taxon>
        <taxon>Magnoliopsida</taxon>
        <taxon>eudicotyledons</taxon>
        <taxon>Gunneridae</taxon>
        <taxon>Pentapetalae</taxon>
        <taxon>asterids</taxon>
        <taxon>lamiids</taxon>
        <taxon>Lamiales</taxon>
        <taxon>Orobanchaceae</taxon>
        <taxon>Orobanchaceae incertae sedis</taxon>
        <taxon>Phtheirospermum</taxon>
    </lineage>
</organism>
<comment type="caution">
    <text evidence="1">The sequence shown here is derived from an EMBL/GenBank/DDBJ whole genome shotgun (WGS) entry which is preliminary data.</text>
</comment>
<dbReference type="OrthoDB" id="722989at2759"/>
<keyword evidence="2" id="KW-1185">Reference proteome</keyword>
<dbReference type="EMBL" id="BMAC01003818">
    <property type="protein sequence ID" value="GFQ08238.1"/>
    <property type="molecule type" value="Genomic_DNA"/>
</dbReference>
<name>A0A830D6S7_9LAMI</name>
<evidence type="ECO:0000313" key="2">
    <source>
        <dbReference type="Proteomes" id="UP000653305"/>
    </source>
</evidence>
<dbReference type="Proteomes" id="UP000653305">
    <property type="component" value="Unassembled WGS sequence"/>
</dbReference>
<proteinExistence type="predicted"/>
<gene>
    <name evidence="1" type="ORF">PHJA_002967800</name>
</gene>
<sequence length="100" mass="11501">MFIGMNHSFAVAGAFLGLKPDSIYFTDEPSFILPKICETDFGGHDIGVFNYHDTSFSSCYYPREYDEIQRIIPPPMWFLSKPFKLPTIMRCRSSGNHPKE</sequence>